<evidence type="ECO:0000256" key="1">
    <source>
        <dbReference type="SAM" id="MobiDB-lite"/>
    </source>
</evidence>
<dbReference type="KEGG" id="nfa:NFA_13850"/>
<name>Q5Z011_NOCFA</name>
<accession>Q5Z011</accession>
<evidence type="ECO:0000313" key="3">
    <source>
        <dbReference type="Proteomes" id="UP000006820"/>
    </source>
</evidence>
<dbReference type="eggNOG" id="COG0457">
    <property type="taxonomic scope" value="Bacteria"/>
</dbReference>
<dbReference type="AlphaFoldDB" id="Q5Z011"/>
<feature type="region of interest" description="Disordered" evidence="1">
    <location>
        <begin position="1"/>
        <end position="22"/>
    </location>
</feature>
<evidence type="ECO:0000313" key="2">
    <source>
        <dbReference type="EMBL" id="BAD56230.1"/>
    </source>
</evidence>
<organism evidence="2 3">
    <name type="scientific">Nocardia farcinica (strain IFM 10152)</name>
    <dbReference type="NCBI Taxonomy" id="247156"/>
    <lineage>
        <taxon>Bacteria</taxon>
        <taxon>Bacillati</taxon>
        <taxon>Actinomycetota</taxon>
        <taxon>Actinomycetes</taxon>
        <taxon>Mycobacteriales</taxon>
        <taxon>Nocardiaceae</taxon>
        <taxon>Nocardia</taxon>
    </lineage>
</organism>
<dbReference type="STRING" id="247156.NFA_13850"/>
<sequence length="505" mass="54933">MDWLVGAAPTPEDCGTSRGRGDWNQDFAASPNIEDPEVIRQGYAWTRTGVPARGGGMIVSRWTQTEVRALRIAALRETQEEFAERAGFGLPTIKKWHRATGDRPVRGRSAEVLDTMLAQLDDDQRARFATELHLNSAGPAPRAQPAPPSTSPTHGFGLYAWEVDADVKRREFGKLAAVVTASAFAFSPDTWQFGERVGRADVDRLLAGVDLLEAEDQRVGGGRLVQFAVQQLAAAKHRLDVGSYSPEVGNAFAAATGRLALMAGWFAADSDRHPLTRRCYADALALATEADDETLIADTCLYAANQAIGLARRGYCTPHSALKYIDRARTLTRGKPPGRIHALIAAREAQAQALMADRTAFDRAIATAWRELDHALMFESPEDAPQWLRFVTAAEIHGHEARGYGALGDWGRSVQVFEEVLSGDEADSPRNATNTSAWAAAAKARLGEVADALETGHQVLAELESVASVRTLRVLEPVRDVDPGGDFRDRFDQLDAAMSRKALMP</sequence>
<dbReference type="Proteomes" id="UP000006820">
    <property type="component" value="Chromosome"/>
</dbReference>
<keyword evidence="3" id="KW-1185">Reference proteome</keyword>
<dbReference type="EMBL" id="AP006618">
    <property type="protein sequence ID" value="BAD56230.1"/>
    <property type="molecule type" value="Genomic_DNA"/>
</dbReference>
<protein>
    <recommendedName>
        <fullName evidence="4">Transcriptional regulator</fullName>
    </recommendedName>
</protein>
<reference evidence="2 3" key="1">
    <citation type="journal article" date="2004" name="Proc. Natl. Acad. Sci. U.S.A.">
        <title>The complete genomic sequence of Nocardia farcinica IFM 10152.</title>
        <authorList>
            <person name="Ishikawa J."/>
            <person name="Yamashita A."/>
            <person name="Mikami Y."/>
            <person name="Hoshino Y."/>
            <person name="Kurita H."/>
            <person name="Hotta K."/>
            <person name="Shiba T."/>
            <person name="Hattori M."/>
        </authorList>
    </citation>
    <scope>NUCLEOTIDE SEQUENCE [LARGE SCALE GENOMIC DNA]</scope>
    <source>
        <strain evidence="2 3">IFM 10152</strain>
    </source>
</reference>
<gene>
    <name evidence="2" type="ordered locus">NFA_13850</name>
</gene>
<evidence type="ECO:0008006" key="4">
    <source>
        <dbReference type="Google" id="ProtNLM"/>
    </source>
</evidence>
<proteinExistence type="predicted"/>
<dbReference type="HOGENOM" id="CLU_029927_1_2_11"/>